<feature type="transmembrane region" description="Helical" evidence="1">
    <location>
        <begin position="262"/>
        <end position="289"/>
    </location>
</feature>
<dbReference type="AlphaFoldDB" id="A0A813HTH5"/>
<dbReference type="Pfam" id="PF20179">
    <property type="entry name" value="MSS51_C"/>
    <property type="match status" value="1"/>
</dbReference>
<feature type="transmembrane region" description="Helical" evidence="1">
    <location>
        <begin position="481"/>
        <end position="502"/>
    </location>
</feature>
<dbReference type="PANTHER" id="PTHR28069:SF2">
    <property type="entry name" value="GH20023P"/>
    <property type="match status" value="1"/>
</dbReference>
<feature type="transmembrane region" description="Helical" evidence="1">
    <location>
        <begin position="344"/>
        <end position="362"/>
    </location>
</feature>
<dbReference type="Proteomes" id="UP000654075">
    <property type="component" value="Unassembled WGS sequence"/>
</dbReference>
<evidence type="ECO:0000313" key="3">
    <source>
        <dbReference type="EMBL" id="CAE8640664.1"/>
    </source>
</evidence>
<feature type="domain" description="Mitochondrial splicing suppressor 51-like C-terminal" evidence="2">
    <location>
        <begin position="865"/>
        <end position="1082"/>
    </location>
</feature>
<keyword evidence="1" id="KW-0812">Transmembrane</keyword>
<evidence type="ECO:0000313" key="4">
    <source>
        <dbReference type="Proteomes" id="UP000654075"/>
    </source>
</evidence>
<reference evidence="3" key="1">
    <citation type="submission" date="2021-02" db="EMBL/GenBank/DDBJ databases">
        <authorList>
            <person name="Dougan E. K."/>
            <person name="Rhodes N."/>
            <person name="Thang M."/>
            <person name="Chan C."/>
        </authorList>
    </citation>
    <scope>NUCLEOTIDE SEQUENCE</scope>
</reference>
<dbReference type="EMBL" id="CAJNNV010032662">
    <property type="protein sequence ID" value="CAE8640664.1"/>
    <property type="molecule type" value="Genomic_DNA"/>
</dbReference>
<gene>
    <name evidence="3" type="ORF">PGLA1383_LOCUS55449</name>
</gene>
<dbReference type="InterPro" id="IPR007498">
    <property type="entry name" value="PqiA-like"/>
</dbReference>
<keyword evidence="1" id="KW-1133">Transmembrane helix</keyword>
<protein>
    <recommendedName>
        <fullName evidence="2">Mitochondrial splicing suppressor 51-like C-terminal domain-containing protein</fullName>
    </recommendedName>
</protein>
<feature type="transmembrane region" description="Helical" evidence="1">
    <location>
        <begin position="441"/>
        <end position="460"/>
    </location>
</feature>
<feature type="transmembrane region" description="Helical" evidence="1">
    <location>
        <begin position="508"/>
        <end position="529"/>
    </location>
</feature>
<keyword evidence="1" id="KW-0472">Membrane</keyword>
<feature type="transmembrane region" description="Helical" evidence="1">
    <location>
        <begin position="419"/>
        <end position="435"/>
    </location>
</feature>
<dbReference type="OrthoDB" id="443054at2759"/>
<organism evidence="3 4">
    <name type="scientific">Polarella glacialis</name>
    <name type="common">Dinoflagellate</name>
    <dbReference type="NCBI Taxonomy" id="89957"/>
    <lineage>
        <taxon>Eukaryota</taxon>
        <taxon>Sar</taxon>
        <taxon>Alveolata</taxon>
        <taxon>Dinophyceae</taxon>
        <taxon>Suessiales</taxon>
        <taxon>Suessiaceae</taxon>
        <taxon>Polarella</taxon>
    </lineage>
</organism>
<dbReference type="Pfam" id="PF04403">
    <property type="entry name" value="PqiA"/>
    <property type="match status" value="2"/>
</dbReference>
<dbReference type="InterPro" id="IPR045590">
    <property type="entry name" value="DUF6463"/>
</dbReference>
<feature type="transmembrane region" description="Helical" evidence="1">
    <location>
        <begin position="206"/>
        <end position="227"/>
    </location>
</feature>
<proteinExistence type="predicted"/>
<name>A0A813HTH5_POLGL</name>
<sequence>MGFASVSSAAFCPGVQLRAIAVLQCVIVASVSDLRRSLRECAQQGFIGSMPLADARVQYDLSYGVDFWKRESAFWCVFSALAVAALGDVVSRFRAATQEELPMAFALCWTALCLLGAGMMPNSPFWLGFLNGLWMIRLAYYPLESSESPTPKATKNSAKIQIGREVSTDQDADMSNKETEYAGMTISDAESGLESLRGASEMEKRLKSIACTIVLTAAYAFLVPGLVTTLFTAHAEVGGITYVDIEKSTTGLVWMLFDAGNWIPALLILVYSVLMPFAKLTVLVGYAYLALLGRSRPDSFFASASGVATVQKISKWATIDCFTTATICGFFCEQDLLKIVLHDGFYYFMSYCVLSVTGALLIELPRETRPAHRKLLAPGAAQQPEKLVLLGAALSSAGVLAVLATLISMPIMRVEFGQVYLDASLSIVGVVGQLWTKGFSAAAVCLFALVVVVPAMDLVSTVLETFELASSLPARRWLRDFAMLDVFGLAVAITVATVSALHNDIHATLLPAGWALCLTSAILVYFAWAGASPTEEASRAGARLVGLTCCSDKPAECKEDGALVPQWTVPWFVCKLSGPTKHREPAGITSVLATPQAKHKCLCCTLEVIGQGKARSPGLPRKVVFQLLRLQRITVGGQEVSALGPPGLRGRFLLALSNWPGFWARRSGGTVRGFSQASPMSFHDLHILHPYMKVKPSAEENAQIFQVLKRFCGLRSCEGHENLQQRCYQVNESGEVSPTLHTLRKEHLEADRALHAEECAGLAMSRDALRMLFRKPGEAPKDNSPEEKRRMLPFACVAILNSRPLTVCSSSRGAITGTSFDDVLAKEEVRVASPVFGFDVTIQIPALEQFATEVRSLIADALSFPFTILSAIQKADLSIDWADHCEIHLIGADVREWWQPGVFEELLHRCGCKSLQLHVIGEALELPPQAARKEEASLCKQCTGEGRRVSVEYHTMRYQTFLSQSISTTVPVLRVAFHADLAATQKPDGEAEPQRVPMKANFEGDPDSEELVAVDTSAEAEALEAPSLWNGTLEAIARLEDGVPLVVTSLSTEEAERNAEMLEKSGFCCLLPPVPSQFASPLVSTKWPPSSISRVAGVNSSVLVARSVKGS</sequence>
<comment type="caution">
    <text evidence="3">The sequence shown here is derived from an EMBL/GenBank/DDBJ whole genome shotgun (WGS) entry which is preliminary data.</text>
</comment>
<accession>A0A813HTH5</accession>
<evidence type="ECO:0000259" key="2">
    <source>
        <dbReference type="Pfam" id="PF20179"/>
    </source>
</evidence>
<keyword evidence="4" id="KW-1185">Reference proteome</keyword>
<dbReference type="PANTHER" id="PTHR28069">
    <property type="entry name" value="GH20023P"/>
    <property type="match status" value="1"/>
</dbReference>
<evidence type="ECO:0000256" key="1">
    <source>
        <dbReference type="SAM" id="Phobius"/>
    </source>
</evidence>
<feature type="transmembrane region" description="Helical" evidence="1">
    <location>
        <begin position="101"/>
        <end position="119"/>
    </location>
</feature>
<feature type="transmembrane region" description="Helical" evidence="1">
    <location>
        <begin position="387"/>
        <end position="407"/>
    </location>
</feature>
<dbReference type="Pfam" id="PF20064">
    <property type="entry name" value="DUF6463"/>
    <property type="match status" value="1"/>
</dbReference>
<feature type="transmembrane region" description="Helical" evidence="1">
    <location>
        <begin position="72"/>
        <end position="89"/>
    </location>
</feature>
<dbReference type="InterPro" id="IPR046824">
    <property type="entry name" value="Mss51-like_C"/>
</dbReference>